<feature type="domain" description="Response regulatory" evidence="7">
    <location>
        <begin position="3"/>
        <end position="118"/>
    </location>
</feature>
<dbReference type="Pfam" id="PF00072">
    <property type="entry name" value="Response_reg"/>
    <property type="match status" value="1"/>
</dbReference>
<protein>
    <submittedName>
        <fullName evidence="8">Two component transcriptional regulator, LuxR family</fullName>
    </submittedName>
</protein>
<dbReference type="SUPFAM" id="SSF52172">
    <property type="entry name" value="CheY-like"/>
    <property type="match status" value="1"/>
</dbReference>
<dbReference type="InterPro" id="IPR016032">
    <property type="entry name" value="Sig_transdc_resp-reg_C-effctor"/>
</dbReference>
<dbReference type="InterPro" id="IPR000792">
    <property type="entry name" value="Tscrpt_reg_LuxR_C"/>
</dbReference>
<dbReference type="HOGENOM" id="CLU_000445_90_1_4"/>
<dbReference type="SUPFAM" id="SSF46894">
    <property type="entry name" value="C-terminal effector domain of the bipartite response regulators"/>
    <property type="match status" value="1"/>
</dbReference>
<dbReference type="OrthoDB" id="9780593at2"/>
<evidence type="ECO:0000259" key="6">
    <source>
        <dbReference type="PROSITE" id="PS50043"/>
    </source>
</evidence>
<dbReference type="eggNOG" id="COG2197">
    <property type="taxonomic scope" value="Bacteria"/>
</dbReference>
<feature type="domain" description="HTH luxR-type" evidence="6">
    <location>
        <begin position="141"/>
        <end position="206"/>
    </location>
</feature>
<dbReference type="InterPro" id="IPR001789">
    <property type="entry name" value="Sig_transdc_resp-reg_receiver"/>
</dbReference>
<reference evidence="8 9" key="1">
    <citation type="submission" date="2010-03" db="EMBL/GenBank/DDBJ databases">
        <title>Complete sequence of Sideroxydans lithotrophicus ES-1.</title>
        <authorList>
            <consortium name="US DOE Joint Genome Institute"/>
            <person name="Lucas S."/>
            <person name="Copeland A."/>
            <person name="Lapidus A."/>
            <person name="Cheng J.-F."/>
            <person name="Bruce D."/>
            <person name="Goodwin L."/>
            <person name="Pitluck S."/>
            <person name="Munk A.C."/>
            <person name="Detter J.C."/>
            <person name="Han C."/>
            <person name="Tapia R."/>
            <person name="Larimer F."/>
            <person name="Land M."/>
            <person name="Hauser L."/>
            <person name="Kyrpides N."/>
            <person name="Ivanova N."/>
            <person name="Emerson D."/>
            <person name="Woyke T."/>
        </authorList>
    </citation>
    <scope>NUCLEOTIDE SEQUENCE [LARGE SCALE GENOMIC DNA]</scope>
    <source>
        <strain evidence="8 9">ES-1</strain>
    </source>
</reference>
<dbReference type="PANTHER" id="PTHR43214">
    <property type="entry name" value="TWO-COMPONENT RESPONSE REGULATOR"/>
    <property type="match status" value="1"/>
</dbReference>
<dbReference type="CDD" id="cd06170">
    <property type="entry name" value="LuxR_C_like"/>
    <property type="match status" value="1"/>
</dbReference>
<dbReference type="CDD" id="cd17535">
    <property type="entry name" value="REC_NarL-like"/>
    <property type="match status" value="1"/>
</dbReference>
<accession>D5CS90</accession>
<dbReference type="Pfam" id="PF00196">
    <property type="entry name" value="GerE"/>
    <property type="match status" value="1"/>
</dbReference>
<keyword evidence="4" id="KW-0804">Transcription</keyword>
<evidence type="ECO:0000256" key="5">
    <source>
        <dbReference type="PROSITE-ProRule" id="PRU00169"/>
    </source>
</evidence>
<dbReference type="InterPro" id="IPR011006">
    <property type="entry name" value="CheY-like_superfamily"/>
</dbReference>
<dbReference type="KEGG" id="slt:Slit_1593"/>
<evidence type="ECO:0000313" key="9">
    <source>
        <dbReference type="Proteomes" id="UP000001625"/>
    </source>
</evidence>
<dbReference type="GO" id="GO:0006355">
    <property type="term" value="P:regulation of DNA-templated transcription"/>
    <property type="evidence" value="ECO:0007669"/>
    <property type="project" value="InterPro"/>
</dbReference>
<dbReference type="PANTHER" id="PTHR43214:SF41">
    <property type="entry name" value="NITRATE_NITRITE RESPONSE REGULATOR PROTEIN NARP"/>
    <property type="match status" value="1"/>
</dbReference>
<keyword evidence="1 5" id="KW-0597">Phosphoprotein</keyword>
<evidence type="ECO:0000256" key="1">
    <source>
        <dbReference type="ARBA" id="ARBA00022553"/>
    </source>
</evidence>
<evidence type="ECO:0000313" key="8">
    <source>
        <dbReference type="EMBL" id="ADE11826.1"/>
    </source>
</evidence>
<dbReference type="PROSITE" id="PS00622">
    <property type="entry name" value="HTH_LUXR_1"/>
    <property type="match status" value="1"/>
</dbReference>
<keyword evidence="9" id="KW-1185">Reference proteome</keyword>
<keyword evidence="3" id="KW-0238">DNA-binding</keyword>
<dbReference type="PROSITE" id="PS50110">
    <property type="entry name" value="RESPONSE_REGULATORY"/>
    <property type="match status" value="1"/>
</dbReference>
<dbReference type="PRINTS" id="PR00038">
    <property type="entry name" value="HTHLUXR"/>
</dbReference>
<dbReference type="AlphaFoldDB" id="D5CS90"/>
<dbReference type="GO" id="GO:0003677">
    <property type="term" value="F:DNA binding"/>
    <property type="evidence" value="ECO:0007669"/>
    <property type="project" value="UniProtKB-KW"/>
</dbReference>
<keyword evidence="2" id="KW-0805">Transcription regulation</keyword>
<evidence type="ECO:0000256" key="3">
    <source>
        <dbReference type="ARBA" id="ARBA00023125"/>
    </source>
</evidence>
<dbReference type="InterPro" id="IPR039420">
    <property type="entry name" value="WalR-like"/>
</dbReference>
<dbReference type="Gene3D" id="3.40.50.2300">
    <property type="match status" value="1"/>
</dbReference>
<feature type="modified residue" description="4-aspartylphosphate" evidence="5">
    <location>
        <position position="53"/>
    </location>
</feature>
<name>D5CS90_SIDLE</name>
<sequence>MIRVFIADDHAIVREGLKQLFTLSGISMAGEATNGAQLLESLRKVQVDLLLLDMTMPGISGVELIERIRAQDPQLPILVLSMHNEPQIARRALIAGAAGYCTKDSDPEVLIEAIRKVASGGRFIAPSLAEKMAFDTGQHAQYLPREVLSEREYTILHLLVQGKSVNEVAAELVISNKTVSTHKARLMQKLNLQNNAELIRYGVEHGLV</sequence>
<evidence type="ECO:0000259" key="7">
    <source>
        <dbReference type="PROSITE" id="PS50110"/>
    </source>
</evidence>
<dbReference type="RefSeq" id="WP_013029724.1">
    <property type="nucleotide sequence ID" value="NC_013959.1"/>
</dbReference>
<evidence type="ECO:0000256" key="2">
    <source>
        <dbReference type="ARBA" id="ARBA00023015"/>
    </source>
</evidence>
<dbReference type="SMART" id="SM00421">
    <property type="entry name" value="HTH_LUXR"/>
    <property type="match status" value="1"/>
</dbReference>
<dbReference type="GO" id="GO:0000160">
    <property type="term" value="P:phosphorelay signal transduction system"/>
    <property type="evidence" value="ECO:0007669"/>
    <property type="project" value="InterPro"/>
</dbReference>
<dbReference type="SMART" id="SM00448">
    <property type="entry name" value="REC"/>
    <property type="match status" value="1"/>
</dbReference>
<evidence type="ECO:0000256" key="4">
    <source>
        <dbReference type="ARBA" id="ARBA00023163"/>
    </source>
</evidence>
<dbReference type="PROSITE" id="PS50043">
    <property type="entry name" value="HTH_LUXR_2"/>
    <property type="match status" value="1"/>
</dbReference>
<dbReference type="STRING" id="580332.Slit_1593"/>
<gene>
    <name evidence="8" type="ordered locus">Slit_1593</name>
</gene>
<dbReference type="InterPro" id="IPR058245">
    <property type="entry name" value="NreC/VraR/RcsB-like_REC"/>
</dbReference>
<organism evidence="8 9">
    <name type="scientific">Sideroxydans lithotrophicus (strain ES-1)</name>
    <dbReference type="NCBI Taxonomy" id="580332"/>
    <lineage>
        <taxon>Bacteria</taxon>
        <taxon>Pseudomonadati</taxon>
        <taxon>Pseudomonadota</taxon>
        <taxon>Betaproteobacteria</taxon>
        <taxon>Nitrosomonadales</taxon>
        <taxon>Gallionellaceae</taxon>
        <taxon>Sideroxydans</taxon>
    </lineage>
</organism>
<dbReference type="Proteomes" id="UP000001625">
    <property type="component" value="Chromosome"/>
</dbReference>
<dbReference type="EMBL" id="CP001965">
    <property type="protein sequence ID" value="ADE11826.1"/>
    <property type="molecule type" value="Genomic_DNA"/>
</dbReference>
<proteinExistence type="predicted"/>